<dbReference type="PATRIC" id="fig|445709.3.peg.2968"/>
<keyword evidence="3" id="KW-1185">Reference proteome</keyword>
<dbReference type="Gene3D" id="2.40.160.10">
    <property type="entry name" value="Porin"/>
    <property type="match status" value="1"/>
</dbReference>
<evidence type="ECO:0008006" key="4">
    <source>
        <dbReference type="Google" id="ProtNLM"/>
    </source>
</evidence>
<gene>
    <name evidence="2" type="ORF">ABW99_14005</name>
</gene>
<dbReference type="InterPro" id="IPR023614">
    <property type="entry name" value="Porin_dom_sf"/>
</dbReference>
<organism evidence="2 3">
    <name type="scientific">Pandoraea thiooxydans</name>
    <dbReference type="NCBI Taxonomy" id="445709"/>
    <lineage>
        <taxon>Bacteria</taxon>
        <taxon>Pseudomonadati</taxon>
        <taxon>Pseudomonadota</taxon>
        <taxon>Betaproteobacteria</taxon>
        <taxon>Burkholderiales</taxon>
        <taxon>Burkholderiaceae</taxon>
        <taxon>Pandoraea</taxon>
    </lineage>
</organism>
<feature type="chain" id="PRO_5002553485" description="Porin domain-containing protein" evidence="1">
    <location>
        <begin position="23"/>
        <end position="377"/>
    </location>
</feature>
<name>A0A0G3EQ03_9BURK</name>
<sequence length="377" mass="38660">MKRIVKAAILVCAAQAVQNAQAVDIQAGDWTVSIGGNINAYYTSVGCSGDNVAGTALAGRALGCNGRGSATVIGNGLLPNSLITTVKSHQGDYDVQGTIGISAAVATGSAIAANSAVDVRQGFLTIGNADIGTFKLGRDYGIFGSNAILGDMTLLGAGAPVQATQNGRVALGHIGSGYTYLGTYGQFAYTSPTVHGLQGQFALVSPVDSGTGSKAGSMPQFQAQLSYSRANWKTWLGAKAQKFYADATSSDFTEAAFETGASATLGRFGLLGNVQTGRGLGILSDGDQGDVRGFNYLVQASYQPTDKLKLGVNYGVSRSLASAADAIRYNSNLTLGAYYAITKSITLVGEVGQTRSEDTSGKTARLNGVSVGGIMFF</sequence>
<dbReference type="Proteomes" id="UP000036700">
    <property type="component" value="Chromosome"/>
</dbReference>
<reference evidence="3" key="1">
    <citation type="submission" date="2015-06" db="EMBL/GenBank/DDBJ databases">
        <authorList>
            <person name="Lim Y.L."/>
            <person name="Ee R."/>
            <person name="Yong D."/>
            <person name="How K.Y."/>
            <person name="Yin W.F."/>
            <person name="Chan K.G."/>
        </authorList>
    </citation>
    <scope>NUCLEOTIDE SEQUENCE [LARGE SCALE GENOMIC DNA]</scope>
    <source>
        <strain evidence="3">DSM 25325</strain>
    </source>
</reference>
<proteinExistence type="predicted"/>
<feature type="signal peptide" evidence="1">
    <location>
        <begin position="1"/>
        <end position="22"/>
    </location>
</feature>
<dbReference type="EMBL" id="CP011568">
    <property type="protein sequence ID" value="AKJ69158.1"/>
    <property type="molecule type" value="Genomic_DNA"/>
</dbReference>
<dbReference type="RefSeq" id="WP_047215055.1">
    <property type="nucleotide sequence ID" value="NZ_CP011568.3"/>
</dbReference>
<dbReference type="SUPFAM" id="SSF56935">
    <property type="entry name" value="Porins"/>
    <property type="match status" value="1"/>
</dbReference>
<dbReference type="KEGG" id="ptx:ABW99_14005"/>
<accession>A0A0G3EQ03</accession>
<dbReference type="OrthoDB" id="8735103at2"/>
<evidence type="ECO:0000256" key="1">
    <source>
        <dbReference type="SAM" id="SignalP"/>
    </source>
</evidence>
<evidence type="ECO:0000313" key="2">
    <source>
        <dbReference type="EMBL" id="AKJ69158.1"/>
    </source>
</evidence>
<evidence type="ECO:0000313" key="3">
    <source>
        <dbReference type="Proteomes" id="UP000036700"/>
    </source>
</evidence>
<dbReference type="AlphaFoldDB" id="A0A0G3EQ03"/>
<keyword evidence="1" id="KW-0732">Signal</keyword>
<protein>
    <recommendedName>
        <fullName evidence="4">Porin domain-containing protein</fullName>
    </recommendedName>
</protein>